<evidence type="ECO:0000256" key="6">
    <source>
        <dbReference type="ARBA" id="ARBA00022806"/>
    </source>
</evidence>
<dbReference type="PROSITE" id="PS51217">
    <property type="entry name" value="UVRD_HELICASE_CTER"/>
    <property type="match status" value="1"/>
</dbReference>
<dbReference type="InterPro" id="IPR038726">
    <property type="entry name" value="PDDEXK_AddAB-type"/>
</dbReference>
<dbReference type="PROSITE" id="PS51198">
    <property type="entry name" value="UVRD_HELICASE_ATP_BIND"/>
    <property type="match status" value="1"/>
</dbReference>
<dbReference type="EMBL" id="SMKX01000028">
    <property type="protein sequence ID" value="TDD60066.1"/>
    <property type="molecule type" value="Genomic_DNA"/>
</dbReference>
<dbReference type="Pfam" id="PF00580">
    <property type="entry name" value="UvrD-helicase"/>
    <property type="match status" value="1"/>
</dbReference>
<evidence type="ECO:0000313" key="19">
    <source>
        <dbReference type="Proteomes" id="UP000295124"/>
    </source>
</evidence>
<evidence type="ECO:0000256" key="9">
    <source>
        <dbReference type="ARBA" id="ARBA00023125"/>
    </source>
</evidence>
<dbReference type="CDD" id="cd17932">
    <property type="entry name" value="DEXQc_UvrD"/>
    <property type="match status" value="1"/>
</dbReference>
<evidence type="ECO:0000256" key="3">
    <source>
        <dbReference type="ARBA" id="ARBA00022741"/>
    </source>
</evidence>
<name>A0A4R4ZPI6_9ACTN</name>
<evidence type="ECO:0000259" key="17">
    <source>
        <dbReference type="PROSITE" id="PS51217"/>
    </source>
</evidence>
<dbReference type="Gene3D" id="3.90.320.10">
    <property type="match status" value="1"/>
</dbReference>
<keyword evidence="2" id="KW-0540">Nuclease</keyword>
<evidence type="ECO:0000256" key="15">
    <source>
        <dbReference type="PROSITE-ProRule" id="PRU00560"/>
    </source>
</evidence>
<protein>
    <recommendedName>
        <fullName evidence="13">DNA 3'-5' helicase</fullName>
        <ecNumber evidence="13">5.6.2.4</ecNumber>
    </recommendedName>
</protein>
<dbReference type="GO" id="GO:0033202">
    <property type="term" value="C:DNA helicase complex"/>
    <property type="evidence" value="ECO:0007669"/>
    <property type="project" value="TreeGrafter"/>
</dbReference>
<keyword evidence="6 15" id="KW-0347">Helicase</keyword>
<dbReference type="SUPFAM" id="SSF52540">
    <property type="entry name" value="P-loop containing nucleoside triphosphate hydrolases"/>
    <property type="match status" value="1"/>
</dbReference>
<keyword evidence="7" id="KW-0269">Exonuclease</keyword>
<dbReference type="GO" id="GO:0005524">
    <property type="term" value="F:ATP binding"/>
    <property type="evidence" value="ECO:0007669"/>
    <property type="project" value="UniProtKB-UniRule"/>
</dbReference>
<evidence type="ECO:0000256" key="4">
    <source>
        <dbReference type="ARBA" id="ARBA00022763"/>
    </source>
</evidence>
<feature type="domain" description="UvrD-like helicase C-terminal" evidence="17">
    <location>
        <begin position="332"/>
        <end position="637"/>
    </location>
</feature>
<keyword evidence="5 15" id="KW-0378">Hydrolase</keyword>
<evidence type="ECO:0000313" key="18">
    <source>
        <dbReference type="EMBL" id="TDD60066.1"/>
    </source>
</evidence>
<organism evidence="18 19">
    <name type="scientific">Kribbella antibiotica</name>
    <dbReference type="NCBI Taxonomy" id="190195"/>
    <lineage>
        <taxon>Bacteria</taxon>
        <taxon>Bacillati</taxon>
        <taxon>Actinomycetota</taxon>
        <taxon>Actinomycetes</taxon>
        <taxon>Propionibacteriales</taxon>
        <taxon>Kribbellaceae</taxon>
        <taxon>Kribbella</taxon>
    </lineage>
</organism>
<evidence type="ECO:0000256" key="7">
    <source>
        <dbReference type="ARBA" id="ARBA00022839"/>
    </source>
</evidence>
<comment type="catalytic activity">
    <reaction evidence="14">
        <text>ATP + H2O = ADP + phosphate + H(+)</text>
        <dbReference type="Rhea" id="RHEA:13065"/>
        <dbReference type="ChEBI" id="CHEBI:15377"/>
        <dbReference type="ChEBI" id="CHEBI:15378"/>
        <dbReference type="ChEBI" id="CHEBI:30616"/>
        <dbReference type="ChEBI" id="CHEBI:43474"/>
        <dbReference type="ChEBI" id="CHEBI:456216"/>
        <dbReference type="EC" id="5.6.2.4"/>
    </reaction>
</comment>
<keyword evidence="3 15" id="KW-0547">Nucleotide-binding</keyword>
<proteinExistence type="inferred from homology"/>
<dbReference type="InterPro" id="IPR014017">
    <property type="entry name" value="DNA_helicase_UvrD-like_C"/>
</dbReference>
<dbReference type="InterPro" id="IPR013986">
    <property type="entry name" value="DExx_box_DNA_helicase_dom_sf"/>
</dbReference>
<dbReference type="AlphaFoldDB" id="A0A4R4ZPI6"/>
<keyword evidence="8 15" id="KW-0067">ATP-binding</keyword>
<evidence type="ECO:0000256" key="2">
    <source>
        <dbReference type="ARBA" id="ARBA00022722"/>
    </source>
</evidence>
<evidence type="ECO:0000256" key="5">
    <source>
        <dbReference type="ARBA" id="ARBA00022801"/>
    </source>
</evidence>
<dbReference type="PANTHER" id="PTHR11070:SF59">
    <property type="entry name" value="DNA 3'-5' HELICASE"/>
    <property type="match status" value="1"/>
</dbReference>
<dbReference type="GO" id="GO:0003677">
    <property type="term" value="F:DNA binding"/>
    <property type="evidence" value="ECO:0007669"/>
    <property type="project" value="UniProtKB-KW"/>
</dbReference>
<feature type="binding site" evidence="15">
    <location>
        <begin position="43"/>
        <end position="50"/>
    </location>
    <ligand>
        <name>ATP</name>
        <dbReference type="ChEBI" id="CHEBI:30616"/>
    </ligand>
</feature>
<comment type="similarity">
    <text evidence="1">Belongs to the helicase family. UvrD subfamily.</text>
</comment>
<dbReference type="GO" id="GO:0000725">
    <property type="term" value="P:recombinational repair"/>
    <property type="evidence" value="ECO:0007669"/>
    <property type="project" value="TreeGrafter"/>
</dbReference>
<reference evidence="18 19" key="1">
    <citation type="submission" date="2019-03" db="EMBL/GenBank/DDBJ databases">
        <title>Draft genome sequences of novel Actinobacteria.</title>
        <authorList>
            <person name="Sahin N."/>
            <person name="Ay H."/>
            <person name="Saygin H."/>
        </authorList>
    </citation>
    <scope>NUCLEOTIDE SEQUENCE [LARGE SCALE GENOMIC DNA]</scope>
    <source>
        <strain evidence="18 19">JCM 13523</strain>
    </source>
</reference>
<comment type="caution">
    <text evidence="18">The sequence shown here is derived from an EMBL/GenBank/DDBJ whole genome shotgun (WGS) entry which is preliminary data.</text>
</comment>
<dbReference type="Gene3D" id="1.10.10.160">
    <property type="match status" value="1"/>
</dbReference>
<dbReference type="InterPro" id="IPR027417">
    <property type="entry name" value="P-loop_NTPase"/>
</dbReference>
<evidence type="ECO:0000259" key="16">
    <source>
        <dbReference type="PROSITE" id="PS51198"/>
    </source>
</evidence>
<evidence type="ECO:0000256" key="14">
    <source>
        <dbReference type="ARBA" id="ARBA00048988"/>
    </source>
</evidence>
<dbReference type="InterPro" id="IPR011604">
    <property type="entry name" value="PDDEXK-like_dom_sf"/>
</dbReference>
<dbReference type="OrthoDB" id="9806690at2"/>
<dbReference type="Pfam" id="PF13361">
    <property type="entry name" value="UvrD_C"/>
    <property type="match status" value="1"/>
</dbReference>
<evidence type="ECO:0000256" key="13">
    <source>
        <dbReference type="ARBA" id="ARBA00034808"/>
    </source>
</evidence>
<dbReference type="GO" id="GO:0004527">
    <property type="term" value="F:exonuclease activity"/>
    <property type="evidence" value="ECO:0007669"/>
    <property type="project" value="UniProtKB-KW"/>
</dbReference>
<dbReference type="RefSeq" id="WP_132167413.1">
    <property type="nucleotide sequence ID" value="NZ_SMKX01000028.1"/>
</dbReference>
<evidence type="ECO:0000256" key="8">
    <source>
        <dbReference type="ARBA" id="ARBA00022840"/>
    </source>
</evidence>
<dbReference type="GO" id="GO:0005829">
    <property type="term" value="C:cytosol"/>
    <property type="evidence" value="ECO:0007669"/>
    <property type="project" value="TreeGrafter"/>
</dbReference>
<dbReference type="Pfam" id="PF12705">
    <property type="entry name" value="PDDEXK_1"/>
    <property type="match status" value="1"/>
</dbReference>
<keyword evidence="19" id="KW-1185">Reference proteome</keyword>
<evidence type="ECO:0000256" key="1">
    <source>
        <dbReference type="ARBA" id="ARBA00009922"/>
    </source>
</evidence>
<feature type="domain" description="UvrD-like helicase ATP-binding" evidence="16">
    <location>
        <begin position="22"/>
        <end position="321"/>
    </location>
</feature>
<keyword evidence="11" id="KW-0413">Isomerase</keyword>
<keyword evidence="9" id="KW-0238">DNA-binding</keyword>
<dbReference type="Gene3D" id="3.40.50.300">
    <property type="entry name" value="P-loop containing nucleotide triphosphate hydrolases"/>
    <property type="match status" value="2"/>
</dbReference>
<dbReference type="PANTHER" id="PTHR11070">
    <property type="entry name" value="UVRD / RECB / PCRA DNA HELICASE FAMILY MEMBER"/>
    <property type="match status" value="1"/>
</dbReference>
<evidence type="ECO:0000256" key="12">
    <source>
        <dbReference type="ARBA" id="ARBA00034617"/>
    </source>
</evidence>
<dbReference type="Gene3D" id="1.10.486.10">
    <property type="entry name" value="PCRA, domain 4"/>
    <property type="match status" value="1"/>
</dbReference>
<dbReference type="GO" id="GO:0043138">
    <property type="term" value="F:3'-5' DNA helicase activity"/>
    <property type="evidence" value="ECO:0007669"/>
    <property type="project" value="UniProtKB-EC"/>
</dbReference>
<evidence type="ECO:0000256" key="10">
    <source>
        <dbReference type="ARBA" id="ARBA00023204"/>
    </source>
</evidence>
<evidence type="ECO:0000256" key="11">
    <source>
        <dbReference type="ARBA" id="ARBA00023235"/>
    </source>
</evidence>
<comment type="catalytic activity">
    <reaction evidence="12">
        <text>Couples ATP hydrolysis with the unwinding of duplex DNA by translocating in the 3'-5' direction.</text>
        <dbReference type="EC" id="5.6.2.4"/>
    </reaction>
</comment>
<dbReference type="EC" id="5.6.2.4" evidence="13"/>
<keyword evidence="10" id="KW-0234">DNA repair</keyword>
<dbReference type="Proteomes" id="UP000295124">
    <property type="component" value="Unassembled WGS sequence"/>
</dbReference>
<accession>A0A4R4ZPI6</accession>
<sequence length="1071" mass="117193">MVSRQGSRYRLVRAEGRAAQAPVLDADQQAVVDHPGGPLLVLAGPGTGKTTTLVEAVVDRVRNRGLNPDEVLVLTFGRKAATELRDRITGRLGKTTRVMPSMTFHSFCYALLRRFTPADAFDVPLRLPSGPEQSLRLSEALSGSREVGAVQWPRSLHPALKTRGFTDEVQAVIGKARQLGLDPEDLTSIGRSAERAEWVAVGDFFEEYLQILDAEQVLDYSELIHRAVILAQQPAVQDKLRAEFKAVFVDEYQDTDPGQTMLLQAIAGHGRDLVVVGDPDQSIYTFRGADVRGLLRFTEEFPTVSGQPAAQIALATTRRFGTTLQRVSRNVVNRLGVPGTLDRDTFDRFRNPDASSCVYGAGKVEANLYSTSGAELEHIADLLRRAHVQDGVGWHEMAVLVRSGSRSIPPLRRALAAAGIPVDVAGDELPLSREPAVRPMLLALRAVADPVTLTVDVVRALALSPLGAMDAGQLRRLARVLRKRDREAADGQRLPKSSDELLRDALLDPLLLDEQASPAEARFAALGERLLKARNIVNAGAAPDEVMWSLWSESPWLRRLRGQAHSGGETARAANRDLDSLCALFDAAGRAEEQIGFKGVSAFLSELESLDIAGDNRFDGTYREAGVQLMTAHRSKGLQWRLVVVAGVQEGQWPDLRRRGSLLQPDRLGRDGLVEPMSAGALLAEERRLFYVAITRARERLIVTAVQAPEADGDQPSRFLAELDIPLKIVAGRPRRPLSLPGLVADLRCVLADPASSPALKRVAADRLAELADAVDDREYALVPTADPGRWWGVRERTKSERPIADPELPVPLSGSALTTIVDCSLRWFLTRRAGGETPSTSAIGFGQVLHTLADAVATGTLPPSTDELNGWLDKVWTQLDFESAWISDRERVEAEQALRRFVAWHQGRPERTMVGSEVEFDVLLPDAEQPAVRVKGRMDRVETDGEGTIRVVDLKTGRNLPTKPALARHVQLAIYQRAIASRQVEAAGADAVAGGAELVQLRHDDSGFPKVQHQGPLEPDEDGKTWLDEAVEDAEQMVRTEHFVAQRNDGCSRCEARALCPIQPEGREIV</sequence>
<keyword evidence="4" id="KW-0227">DNA damage</keyword>
<dbReference type="InterPro" id="IPR000212">
    <property type="entry name" value="DNA_helicase_UvrD/REP"/>
</dbReference>
<gene>
    <name evidence="18" type="ORF">E1263_12475</name>
</gene>
<dbReference type="InterPro" id="IPR014016">
    <property type="entry name" value="UvrD-like_ATP-bd"/>
</dbReference>